<organism evidence="3 4">
    <name type="scientific">Candidatus Iainarchaeum sp</name>
    <dbReference type="NCBI Taxonomy" id="3101447"/>
    <lineage>
        <taxon>Archaea</taxon>
        <taxon>Candidatus Iainarchaeota</taxon>
        <taxon>Candidatus Iainarchaeia</taxon>
        <taxon>Candidatus Iainarchaeales</taxon>
        <taxon>Candidatus Iainarchaeaceae</taxon>
        <taxon>Candidatus Iainarchaeum</taxon>
    </lineage>
</organism>
<dbReference type="Pfam" id="PF11139">
    <property type="entry name" value="SfLAP"/>
    <property type="match status" value="1"/>
</dbReference>
<feature type="transmembrane region" description="Helical" evidence="1">
    <location>
        <begin position="272"/>
        <end position="294"/>
    </location>
</feature>
<dbReference type="InterPro" id="IPR051790">
    <property type="entry name" value="Cytochrome_c-biogenesis_DsbD"/>
</dbReference>
<dbReference type="Pfam" id="PF00462">
    <property type="entry name" value="Glutaredoxin"/>
    <property type="match status" value="1"/>
</dbReference>
<feature type="transmembrane region" description="Helical" evidence="1">
    <location>
        <begin position="218"/>
        <end position="251"/>
    </location>
</feature>
<accession>A0A8T5GG43</accession>
<dbReference type="InterPro" id="IPR036249">
    <property type="entry name" value="Thioredoxin-like_sf"/>
</dbReference>
<evidence type="ECO:0000256" key="1">
    <source>
        <dbReference type="SAM" id="Phobius"/>
    </source>
</evidence>
<feature type="transmembrane region" description="Helical" evidence="1">
    <location>
        <begin position="153"/>
        <end position="173"/>
    </location>
</feature>
<keyword evidence="1" id="KW-0812">Transmembrane</keyword>
<evidence type="ECO:0000259" key="2">
    <source>
        <dbReference type="Pfam" id="PF00462"/>
    </source>
</evidence>
<dbReference type="InterPro" id="IPR021315">
    <property type="entry name" value="Gap/Sap"/>
</dbReference>
<dbReference type="SUPFAM" id="SSF52833">
    <property type="entry name" value="Thioredoxin-like"/>
    <property type="match status" value="1"/>
</dbReference>
<dbReference type="Proteomes" id="UP000722459">
    <property type="component" value="Unassembled WGS sequence"/>
</dbReference>
<reference evidence="3" key="1">
    <citation type="journal article" date="2021" name="ISME J.">
        <title>Mercury methylation by metabolically versatile and cosmopolitan marine bacteria.</title>
        <authorList>
            <person name="Lin H."/>
            <person name="Ascher D.B."/>
            <person name="Myung Y."/>
            <person name="Lamborg C.H."/>
            <person name="Hallam S.J."/>
            <person name="Gionfriddo C.M."/>
            <person name="Holt K.E."/>
            <person name="Moreau J.W."/>
        </authorList>
    </citation>
    <scope>NUCLEOTIDE SEQUENCE</scope>
    <source>
        <strain evidence="3">SI075_bin30</strain>
    </source>
</reference>
<evidence type="ECO:0000313" key="4">
    <source>
        <dbReference type="Proteomes" id="UP000722459"/>
    </source>
</evidence>
<proteinExistence type="predicted"/>
<comment type="caution">
    <text evidence="3">The sequence shown here is derived from an EMBL/GenBank/DDBJ whole genome shotgun (WGS) entry which is preliminary data.</text>
</comment>
<dbReference type="AlphaFoldDB" id="A0A8T5GG43"/>
<feature type="domain" description="Glutaredoxin" evidence="2">
    <location>
        <begin position="44"/>
        <end position="106"/>
    </location>
</feature>
<feature type="transmembrane region" description="Helical" evidence="1">
    <location>
        <begin position="306"/>
        <end position="330"/>
    </location>
</feature>
<gene>
    <name evidence="3" type="ORF">HON47_04720</name>
</gene>
<dbReference type="PROSITE" id="PS51354">
    <property type="entry name" value="GLUTAREDOXIN_2"/>
    <property type="match status" value="1"/>
</dbReference>
<dbReference type="Gene3D" id="3.40.30.10">
    <property type="entry name" value="Glutaredoxin"/>
    <property type="match status" value="1"/>
</dbReference>
<dbReference type="PANTHER" id="PTHR31272:SF9">
    <property type="entry name" value="BLL1027 PROTEIN"/>
    <property type="match status" value="1"/>
</dbReference>
<protein>
    <recommendedName>
        <fullName evidence="2">Glutaredoxin domain-containing protein</fullName>
    </recommendedName>
</protein>
<dbReference type="InterPro" id="IPR002109">
    <property type="entry name" value="Glutaredoxin"/>
</dbReference>
<keyword evidence="1" id="KW-0472">Membrane</keyword>
<dbReference type="EMBL" id="JABJNZ010000060">
    <property type="protein sequence ID" value="MBT4870852.1"/>
    <property type="molecule type" value="Genomic_DNA"/>
</dbReference>
<evidence type="ECO:0000313" key="3">
    <source>
        <dbReference type="EMBL" id="MBT4870852.1"/>
    </source>
</evidence>
<name>A0A8T5GG43_9ARCH</name>
<feature type="transmembrane region" description="Helical" evidence="1">
    <location>
        <begin position="185"/>
        <end position="206"/>
    </location>
</feature>
<keyword evidence="1" id="KW-1133">Transmembrane helix</keyword>
<feature type="transmembrane region" description="Helical" evidence="1">
    <location>
        <begin position="351"/>
        <end position="371"/>
    </location>
</feature>
<dbReference type="PANTHER" id="PTHR31272">
    <property type="entry name" value="CYTOCHROME C-TYPE BIOGENESIS PROTEIN HI_1454-RELATED"/>
    <property type="match status" value="1"/>
</dbReference>
<sequence length="372" mass="41132">MKKKIFSLVLLLILFISFTSALTIEEINSQSSSENITPIFFYGSGCPHCAKASTFLESFELKYDFLEIKRLEINQNIDLINKLYLNYGVSVEEQSRVPILFIGEKYYLGDSSIVQNFETTMLDCSETGCELIAQGDEQEFSLITIVSLAAVDAVNPCELAVLIILMTAILSRFPKQKKKALKAGLLFSLAIFLMYIIFGFLIIAGFKALTGITSFSGLWFFTLLGIIAIVMGSLNLKDAIWYGGGGFIMEVPQKWRPKMKSIIEGTASPKGAFVVGLIVSFFLTPCTAGPYFVAGGILSTVSWVVAVSYLLVYMGIFISPMVVITLLAYFGFAKVEDMGGWRERNLKKLHWIAGLLMVGIGILMILWGFGIL</sequence>